<evidence type="ECO:0008006" key="3">
    <source>
        <dbReference type="Google" id="ProtNLM"/>
    </source>
</evidence>
<keyword evidence="2" id="KW-1185">Reference proteome</keyword>
<dbReference type="Proteomes" id="UP001144471">
    <property type="component" value="Unassembled WGS sequence"/>
</dbReference>
<evidence type="ECO:0000313" key="1">
    <source>
        <dbReference type="EMBL" id="GLI57780.1"/>
    </source>
</evidence>
<dbReference type="AlphaFoldDB" id="A0A9W6GPG6"/>
<organism evidence="1 2">
    <name type="scientific">Propionigenium maris DSM 9537</name>
    <dbReference type="NCBI Taxonomy" id="1123000"/>
    <lineage>
        <taxon>Bacteria</taxon>
        <taxon>Fusobacteriati</taxon>
        <taxon>Fusobacteriota</taxon>
        <taxon>Fusobacteriia</taxon>
        <taxon>Fusobacteriales</taxon>
        <taxon>Fusobacteriaceae</taxon>
        <taxon>Propionigenium</taxon>
    </lineage>
</organism>
<evidence type="ECO:0000313" key="2">
    <source>
        <dbReference type="Proteomes" id="UP001144471"/>
    </source>
</evidence>
<reference evidence="1" key="1">
    <citation type="submission" date="2022-12" db="EMBL/GenBank/DDBJ databases">
        <title>Reference genome sequencing for broad-spectrum identification of bacterial and archaeal isolates by mass spectrometry.</title>
        <authorList>
            <person name="Sekiguchi Y."/>
            <person name="Tourlousse D.M."/>
        </authorList>
    </citation>
    <scope>NUCLEOTIDE SEQUENCE</scope>
    <source>
        <strain evidence="1">10succ1</strain>
    </source>
</reference>
<accession>A0A9W6GPG6</accession>
<gene>
    <name evidence="1" type="ORF">PM10SUCC1_32940</name>
</gene>
<dbReference type="EMBL" id="BSDY01000024">
    <property type="protein sequence ID" value="GLI57780.1"/>
    <property type="molecule type" value="Genomic_DNA"/>
</dbReference>
<dbReference type="RefSeq" id="WP_281837456.1">
    <property type="nucleotide sequence ID" value="NZ_BSDY01000024.1"/>
</dbReference>
<sequence length="295" mass="34308">MGNIFKTDKRREFQIPDIRNELLKKVLDCTNVNFHTTSKEVAEKLLEIEKGVDEVQRKRTTHGVKKGSLLQIEVKKKTITYLLITKIEHDEFLDEDSLMKKIGISFKKMEALKYFLLNRNSGIPELGDSNSKISTYWWKDFFGVLEVRDDAENTEKAIKKINEVINRKIRNFPEDVKAIKEHVRTFFRTQENFTLESFKAQVFGSYTPIKEGYSFKKSVEGVEKLVEGKKIDSSFTIDKEVLKKDVEKFDLGHGVHLTIPLDRENNTVSAVEEEGIKYIKIKVNNDSIYNKFLTE</sequence>
<comment type="caution">
    <text evidence="1">The sequence shown here is derived from an EMBL/GenBank/DDBJ whole genome shotgun (WGS) entry which is preliminary data.</text>
</comment>
<name>A0A9W6GPG6_9FUSO</name>
<protein>
    <recommendedName>
        <fullName evidence="3">Nucleoid-associated protein</fullName>
    </recommendedName>
</protein>
<proteinExistence type="predicted"/>